<dbReference type="AlphaFoldDB" id="A0A8D9M1B4"/>
<dbReference type="EMBL" id="LS974618">
    <property type="protein sequence ID" value="CAG7894832.1"/>
    <property type="molecule type" value="Genomic_DNA"/>
</dbReference>
<feature type="compositionally biased region" description="Basic residues" evidence="1">
    <location>
        <begin position="27"/>
        <end position="50"/>
    </location>
</feature>
<evidence type="ECO:0000313" key="2">
    <source>
        <dbReference type="EMBL" id="CAG7894832.1"/>
    </source>
</evidence>
<sequence>MDMDLDHIFLLRDPPRDSELERQKREVKMKKQRSCRRKRKVTIMKQRSSRRMRELAMKKQRSCRRKRKVTMEKQRSFRIRSATKNAWKSSHISVVID</sequence>
<dbReference type="Proteomes" id="UP000694005">
    <property type="component" value="Chromosome A02"/>
</dbReference>
<name>A0A8D9M1B4_BRACM</name>
<gene>
    <name evidence="2" type="ORF">BRAPAZ1V2_A02P37840.2</name>
</gene>
<reference evidence="2 3" key="1">
    <citation type="submission" date="2021-07" db="EMBL/GenBank/DDBJ databases">
        <authorList>
            <consortium name="Genoscope - CEA"/>
            <person name="William W."/>
        </authorList>
    </citation>
    <scope>NUCLEOTIDE SEQUENCE [LARGE SCALE GENOMIC DNA]</scope>
</reference>
<organism evidence="2 3">
    <name type="scientific">Brassica campestris</name>
    <name type="common">Field mustard</name>
    <dbReference type="NCBI Taxonomy" id="3711"/>
    <lineage>
        <taxon>Eukaryota</taxon>
        <taxon>Viridiplantae</taxon>
        <taxon>Streptophyta</taxon>
        <taxon>Embryophyta</taxon>
        <taxon>Tracheophyta</taxon>
        <taxon>Spermatophyta</taxon>
        <taxon>Magnoliopsida</taxon>
        <taxon>eudicotyledons</taxon>
        <taxon>Gunneridae</taxon>
        <taxon>Pentapetalae</taxon>
        <taxon>rosids</taxon>
        <taxon>malvids</taxon>
        <taxon>Brassicales</taxon>
        <taxon>Brassicaceae</taxon>
        <taxon>Brassiceae</taxon>
        <taxon>Brassica</taxon>
    </lineage>
</organism>
<protein>
    <submittedName>
        <fullName evidence="2">Uncharacterized protein</fullName>
    </submittedName>
</protein>
<accession>A0A8D9M1B4</accession>
<feature type="compositionally biased region" description="Basic residues" evidence="1">
    <location>
        <begin position="58"/>
        <end position="68"/>
    </location>
</feature>
<feature type="region of interest" description="Disordered" evidence="1">
    <location>
        <begin position="19"/>
        <end position="76"/>
    </location>
</feature>
<evidence type="ECO:0000313" key="3">
    <source>
        <dbReference type="Proteomes" id="UP000694005"/>
    </source>
</evidence>
<dbReference type="Gramene" id="A02p37840.2_BraZ1">
    <property type="protein sequence ID" value="A02p37840.2_BraZ1.CDS.1"/>
    <property type="gene ID" value="A02g37840.2_BraZ1"/>
</dbReference>
<proteinExistence type="predicted"/>
<evidence type="ECO:0000256" key="1">
    <source>
        <dbReference type="SAM" id="MobiDB-lite"/>
    </source>
</evidence>